<dbReference type="InterPro" id="IPR011701">
    <property type="entry name" value="MFS"/>
</dbReference>
<evidence type="ECO:0000256" key="8">
    <source>
        <dbReference type="SAM" id="Phobius"/>
    </source>
</evidence>
<evidence type="ECO:0000256" key="7">
    <source>
        <dbReference type="ARBA" id="ARBA00023136"/>
    </source>
</evidence>
<feature type="transmembrane region" description="Helical" evidence="8">
    <location>
        <begin position="338"/>
        <end position="361"/>
    </location>
</feature>
<dbReference type="PANTHER" id="PTHR42718">
    <property type="entry name" value="MAJOR FACILITATOR SUPERFAMILY MULTIDRUG TRANSPORTER MFSC"/>
    <property type="match status" value="1"/>
</dbReference>
<keyword evidence="3" id="KW-0813">Transport</keyword>
<evidence type="ECO:0000256" key="5">
    <source>
        <dbReference type="ARBA" id="ARBA00022692"/>
    </source>
</evidence>
<comment type="similarity">
    <text evidence="2">Belongs to the major facilitator superfamily. EmrB family.</text>
</comment>
<feature type="domain" description="Major facilitator superfamily (MFS) profile" evidence="9">
    <location>
        <begin position="10"/>
        <end position="471"/>
    </location>
</feature>
<dbReference type="Pfam" id="PF07690">
    <property type="entry name" value="MFS_1"/>
    <property type="match status" value="2"/>
</dbReference>
<feature type="transmembrane region" description="Helical" evidence="8">
    <location>
        <begin position="307"/>
        <end position="326"/>
    </location>
</feature>
<proteinExistence type="inferred from homology"/>
<evidence type="ECO:0000256" key="3">
    <source>
        <dbReference type="ARBA" id="ARBA00022448"/>
    </source>
</evidence>
<dbReference type="PRINTS" id="PR01036">
    <property type="entry name" value="TCRTETB"/>
</dbReference>
<keyword evidence="4" id="KW-1003">Cell membrane</keyword>
<dbReference type="Proteomes" id="UP000469325">
    <property type="component" value="Unassembled WGS sequence"/>
</dbReference>
<feature type="transmembrane region" description="Helical" evidence="8">
    <location>
        <begin position="270"/>
        <end position="292"/>
    </location>
</feature>
<feature type="transmembrane region" description="Helical" evidence="8">
    <location>
        <begin position="12"/>
        <end position="32"/>
    </location>
</feature>
<dbReference type="EMBL" id="VUNC01000008">
    <property type="protein sequence ID" value="MST73291.1"/>
    <property type="molecule type" value="Genomic_DNA"/>
</dbReference>
<evidence type="ECO:0000256" key="1">
    <source>
        <dbReference type="ARBA" id="ARBA00004651"/>
    </source>
</evidence>
<dbReference type="NCBIfam" id="TIGR00711">
    <property type="entry name" value="efflux_EmrB"/>
    <property type="match status" value="1"/>
</dbReference>
<accession>A0A6N7XVB9</accession>
<reference evidence="10 11" key="1">
    <citation type="submission" date="2019-08" db="EMBL/GenBank/DDBJ databases">
        <title>In-depth cultivation of the pig gut microbiome towards novel bacterial diversity and tailored functional studies.</title>
        <authorList>
            <person name="Wylensek D."/>
            <person name="Hitch T.C.A."/>
            <person name="Clavel T."/>
        </authorList>
    </citation>
    <scope>NUCLEOTIDE SEQUENCE [LARGE SCALE GENOMIC DNA]</scope>
    <source>
        <strain evidence="10 11">CA-Schmier-601-WT-1</strain>
    </source>
</reference>
<evidence type="ECO:0000313" key="11">
    <source>
        <dbReference type="Proteomes" id="UP000469325"/>
    </source>
</evidence>
<protein>
    <submittedName>
        <fullName evidence="10">Multidrug efflux MFS transporter</fullName>
    </submittedName>
</protein>
<dbReference type="PROSITE" id="PS50850">
    <property type="entry name" value="MFS"/>
    <property type="match status" value="1"/>
</dbReference>
<feature type="transmembrane region" description="Helical" evidence="8">
    <location>
        <begin position="197"/>
        <end position="219"/>
    </location>
</feature>
<evidence type="ECO:0000313" key="10">
    <source>
        <dbReference type="EMBL" id="MST73291.1"/>
    </source>
</evidence>
<dbReference type="PANTHER" id="PTHR42718:SF9">
    <property type="entry name" value="MAJOR FACILITATOR SUPERFAMILY MULTIDRUG TRANSPORTER MFSC"/>
    <property type="match status" value="1"/>
</dbReference>
<evidence type="ECO:0000259" key="9">
    <source>
        <dbReference type="PROSITE" id="PS50850"/>
    </source>
</evidence>
<name>A0A6N7XVB9_9ACTN</name>
<keyword evidence="5 8" id="KW-0812">Transmembrane</keyword>
<feature type="transmembrane region" description="Helical" evidence="8">
    <location>
        <begin position="166"/>
        <end position="185"/>
    </location>
</feature>
<feature type="transmembrane region" description="Helical" evidence="8">
    <location>
        <begin position="446"/>
        <end position="465"/>
    </location>
</feature>
<sequence length="471" mass="48955">MEYERRLDVRLVLSVVAAGIMSFSGVVVETAMNVTFPTLMAEFHVGTSTVQWMTTSYLLVLAAIVPTSAWMSRRFPTRRVFLVAMVFYISGIACGACAQSFPMLLCGRILEGCGTGIALPLMFNIIQEQAPLQNMGTMMGVGSFVTAMAPAIGPSLGGWVAENLGWRWIFIGLLPVLAVALVMGATTIRQSHQTGPAPFDVAGWVTLVASFASLVFATSGAGERGWDSPDVIALLVAFVVLLALFLRRTRERARDGRAVLVSPNVFSRRGFSLSVLALVLVQFCVLGLSFLLPNYSQLVMGHGATEAGSILLPGCVVGALLAPLSGKMLDTLGARPPILVGSLCMLAANVLFLVTAGGAGLQTAGAMGIYVLFAFGQGLSIGNTMTNGLSFLPGSERPDGNAVINTLQQLSGAVGTSVVTTIVQASQSAAGGSQLSASTMAGTGNAYLVLVVVAAGVLVSQLGALSSPRKV</sequence>
<feature type="transmembrane region" description="Helical" evidence="8">
    <location>
        <begin position="231"/>
        <end position="249"/>
    </location>
</feature>
<evidence type="ECO:0000256" key="2">
    <source>
        <dbReference type="ARBA" id="ARBA00008537"/>
    </source>
</evidence>
<dbReference type="InterPro" id="IPR004638">
    <property type="entry name" value="EmrB-like"/>
</dbReference>
<comment type="subcellular location">
    <subcellularLocation>
        <location evidence="1">Cell membrane</location>
        <topology evidence="1">Multi-pass membrane protein</topology>
    </subcellularLocation>
</comment>
<keyword evidence="6 8" id="KW-1133">Transmembrane helix</keyword>
<organism evidence="10 11">
    <name type="scientific">Olsenella porci</name>
    <dbReference type="NCBI Taxonomy" id="2652279"/>
    <lineage>
        <taxon>Bacteria</taxon>
        <taxon>Bacillati</taxon>
        <taxon>Actinomycetota</taxon>
        <taxon>Coriobacteriia</taxon>
        <taxon>Coriobacteriales</taxon>
        <taxon>Atopobiaceae</taxon>
        <taxon>Olsenella</taxon>
    </lineage>
</organism>
<gene>
    <name evidence="10" type="ORF">FYJ68_09275</name>
</gene>
<feature type="transmembrane region" description="Helical" evidence="8">
    <location>
        <begin position="138"/>
        <end position="160"/>
    </location>
</feature>
<dbReference type="RefSeq" id="WP_154436003.1">
    <property type="nucleotide sequence ID" value="NZ_VUNC01000008.1"/>
</dbReference>
<evidence type="ECO:0000256" key="6">
    <source>
        <dbReference type="ARBA" id="ARBA00022989"/>
    </source>
</evidence>
<dbReference type="AlphaFoldDB" id="A0A6N7XVB9"/>
<feature type="transmembrane region" description="Helical" evidence="8">
    <location>
        <begin position="52"/>
        <end position="71"/>
    </location>
</feature>
<comment type="caution">
    <text evidence="10">The sequence shown here is derived from an EMBL/GenBank/DDBJ whole genome shotgun (WGS) entry which is preliminary data.</text>
</comment>
<dbReference type="GO" id="GO:0022857">
    <property type="term" value="F:transmembrane transporter activity"/>
    <property type="evidence" value="ECO:0007669"/>
    <property type="project" value="InterPro"/>
</dbReference>
<evidence type="ECO:0000256" key="4">
    <source>
        <dbReference type="ARBA" id="ARBA00022475"/>
    </source>
</evidence>
<dbReference type="SUPFAM" id="SSF103473">
    <property type="entry name" value="MFS general substrate transporter"/>
    <property type="match status" value="1"/>
</dbReference>
<dbReference type="InterPro" id="IPR036259">
    <property type="entry name" value="MFS_trans_sf"/>
</dbReference>
<keyword evidence="7 8" id="KW-0472">Membrane</keyword>
<feature type="transmembrane region" description="Helical" evidence="8">
    <location>
        <begin position="80"/>
        <end position="101"/>
    </location>
</feature>
<feature type="transmembrane region" description="Helical" evidence="8">
    <location>
        <begin position="107"/>
        <end position="126"/>
    </location>
</feature>
<dbReference type="InterPro" id="IPR020846">
    <property type="entry name" value="MFS_dom"/>
</dbReference>
<keyword evidence="11" id="KW-1185">Reference proteome</keyword>
<dbReference type="GO" id="GO:0005886">
    <property type="term" value="C:plasma membrane"/>
    <property type="evidence" value="ECO:0007669"/>
    <property type="project" value="UniProtKB-SubCell"/>
</dbReference>
<dbReference type="Gene3D" id="1.20.1250.20">
    <property type="entry name" value="MFS general substrate transporter like domains"/>
    <property type="match status" value="1"/>
</dbReference>
<dbReference type="Gene3D" id="1.20.1720.10">
    <property type="entry name" value="Multidrug resistance protein D"/>
    <property type="match status" value="1"/>
</dbReference>